<feature type="region of interest" description="Disordered" evidence="1">
    <location>
        <begin position="1"/>
        <end position="25"/>
    </location>
</feature>
<reference evidence="3" key="2">
    <citation type="journal article" date="2008" name="Nucleic Acids Res.">
        <title>The rice annotation project database (RAP-DB): 2008 update.</title>
        <authorList>
            <consortium name="The rice annotation project (RAP)"/>
        </authorList>
    </citation>
    <scope>GENOME REANNOTATION</scope>
    <source>
        <strain evidence="3">cv. Nipponbare</strain>
    </source>
</reference>
<feature type="compositionally biased region" description="Pro residues" evidence="1">
    <location>
        <begin position="239"/>
        <end position="264"/>
    </location>
</feature>
<sequence>AGKRERDGRHGVAGGGQGGDDRARVDAAAAAEGVVHEVHVARARRAGQLPVVPAVDVRRALGRLQRRRVVARVHAARRGRPGGGARRAAAPRLRRAGAGVAHPLRGARLPHALQARPAPRPAPAALPRQAPARLPGRPRRLHRGARGVLPPPRLLRPPLLPRRRRVQGVLVLREPAVPAVVVRRGVRAGDGVVDVPHGHVLHGVRAVPDHMLPADPADDRVRQGLRPVRRRRRRAAAAPPHPRAAPADQPPLPQVHRLLPPPRHGQPVLRAARRHEAPRPGQHRHLRRARGEQLACYTSTTMHPSNVPTRLKSPRFCGVSRPFSAALLLEPRDRAADLPPQRGEDHAQDAGDHQRRGAVARRRDHQQPGA</sequence>
<reference evidence="2 3" key="1">
    <citation type="journal article" date="2005" name="Nature">
        <title>The map-based sequence of the rice genome.</title>
        <authorList>
            <consortium name="International rice genome sequencing project (IRGSP)"/>
            <person name="Matsumoto T."/>
            <person name="Wu J."/>
            <person name="Kanamori H."/>
            <person name="Katayose Y."/>
            <person name="Fujisawa M."/>
            <person name="Namiki N."/>
            <person name="Mizuno H."/>
            <person name="Yamamoto K."/>
            <person name="Antonio B.A."/>
            <person name="Baba T."/>
            <person name="Sakata K."/>
            <person name="Nagamura Y."/>
            <person name="Aoki H."/>
            <person name="Arikawa K."/>
            <person name="Arita K."/>
            <person name="Bito T."/>
            <person name="Chiden Y."/>
            <person name="Fujitsuka N."/>
            <person name="Fukunaka R."/>
            <person name="Hamada M."/>
            <person name="Harada C."/>
            <person name="Hayashi A."/>
            <person name="Hijishita S."/>
            <person name="Honda M."/>
            <person name="Hosokawa S."/>
            <person name="Ichikawa Y."/>
            <person name="Idonuma A."/>
            <person name="Iijima M."/>
            <person name="Ikeda M."/>
            <person name="Ikeno M."/>
            <person name="Ito K."/>
            <person name="Ito S."/>
            <person name="Ito T."/>
            <person name="Ito Y."/>
            <person name="Ito Y."/>
            <person name="Iwabuchi A."/>
            <person name="Kamiya K."/>
            <person name="Karasawa W."/>
            <person name="Kurita K."/>
            <person name="Katagiri S."/>
            <person name="Kikuta A."/>
            <person name="Kobayashi H."/>
            <person name="Kobayashi N."/>
            <person name="Machita K."/>
            <person name="Maehara T."/>
            <person name="Masukawa M."/>
            <person name="Mizubayashi T."/>
            <person name="Mukai Y."/>
            <person name="Nagasaki H."/>
            <person name="Nagata Y."/>
            <person name="Naito S."/>
            <person name="Nakashima M."/>
            <person name="Nakama Y."/>
            <person name="Nakamichi Y."/>
            <person name="Nakamura M."/>
            <person name="Meguro A."/>
            <person name="Negishi M."/>
            <person name="Ohta I."/>
            <person name="Ohta T."/>
            <person name="Okamoto M."/>
            <person name="Ono N."/>
            <person name="Saji S."/>
            <person name="Sakaguchi M."/>
            <person name="Sakai K."/>
            <person name="Shibata M."/>
            <person name="Shimokawa T."/>
            <person name="Song J."/>
            <person name="Takazaki Y."/>
            <person name="Terasawa K."/>
            <person name="Tsugane M."/>
            <person name="Tsuji K."/>
            <person name="Ueda S."/>
            <person name="Waki K."/>
            <person name="Yamagata H."/>
            <person name="Yamamoto M."/>
            <person name="Yamamoto S."/>
            <person name="Yamane H."/>
            <person name="Yoshiki S."/>
            <person name="Yoshihara R."/>
            <person name="Yukawa K."/>
            <person name="Zhong H."/>
            <person name="Yano M."/>
            <person name="Yuan Q."/>
            <person name="Ouyang S."/>
            <person name="Liu J."/>
            <person name="Jones K.M."/>
            <person name="Gansberger K."/>
            <person name="Moffat K."/>
            <person name="Hill J."/>
            <person name="Bera J."/>
            <person name="Fadrosh D."/>
            <person name="Jin S."/>
            <person name="Johri S."/>
            <person name="Kim M."/>
            <person name="Overton L."/>
            <person name="Reardon M."/>
            <person name="Tsitrin T."/>
            <person name="Vuong H."/>
            <person name="Weaver B."/>
            <person name="Ciecko A."/>
            <person name="Tallon L."/>
            <person name="Jackson J."/>
            <person name="Pai G."/>
            <person name="Aken S.V."/>
            <person name="Utterback T."/>
            <person name="Reidmuller S."/>
            <person name="Feldblyum T."/>
            <person name="Hsiao J."/>
            <person name="Zismann V."/>
            <person name="Iobst S."/>
            <person name="de Vazeille A.R."/>
            <person name="Buell C.R."/>
            <person name="Ying K."/>
            <person name="Li Y."/>
            <person name="Lu T."/>
            <person name="Huang Y."/>
            <person name="Zhao Q."/>
            <person name="Feng Q."/>
            <person name="Zhang L."/>
            <person name="Zhu J."/>
            <person name="Weng Q."/>
            <person name="Mu J."/>
            <person name="Lu Y."/>
            <person name="Fan D."/>
            <person name="Liu Y."/>
            <person name="Guan J."/>
            <person name="Zhang Y."/>
            <person name="Yu S."/>
            <person name="Liu X."/>
            <person name="Zhang Y."/>
            <person name="Hong G."/>
            <person name="Han B."/>
            <person name="Choisne N."/>
            <person name="Demange N."/>
            <person name="Orjeda G."/>
            <person name="Samain S."/>
            <person name="Cattolico L."/>
            <person name="Pelletier E."/>
            <person name="Couloux A."/>
            <person name="Segurens B."/>
            <person name="Wincker P."/>
            <person name="D'Hont A."/>
            <person name="Scarpelli C."/>
            <person name="Weissenbach J."/>
            <person name="Salanoubat M."/>
            <person name="Quetier F."/>
            <person name="Yu Y."/>
            <person name="Kim H.R."/>
            <person name="Rambo T."/>
            <person name="Currie J."/>
            <person name="Collura K."/>
            <person name="Luo M."/>
            <person name="Yang T."/>
            <person name="Ammiraju J.S.S."/>
            <person name="Engler F."/>
            <person name="Soderlund C."/>
            <person name="Wing R.A."/>
            <person name="Palmer L.E."/>
            <person name="de la Bastide M."/>
            <person name="Spiegel L."/>
            <person name="Nascimento L."/>
            <person name="Zutavern T."/>
            <person name="O'Shaughnessy A."/>
            <person name="Dike S."/>
            <person name="Dedhia N."/>
            <person name="Preston R."/>
            <person name="Balija V."/>
            <person name="McCombie W.R."/>
            <person name="Chow T."/>
            <person name="Chen H."/>
            <person name="Chung M."/>
            <person name="Chen C."/>
            <person name="Shaw J."/>
            <person name="Wu H."/>
            <person name="Hsiao K."/>
            <person name="Chao Y."/>
            <person name="Chu M."/>
            <person name="Cheng C."/>
            <person name="Hour A."/>
            <person name="Lee P."/>
            <person name="Lin S."/>
            <person name="Lin Y."/>
            <person name="Liou J."/>
            <person name="Liu S."/>
            <person name="Hsing Y."/>
            <person name="Raghuvanshi S."/>
            <person name="Mohanty A."/>
            <person name="Bharti A.K."/>
            <person name="Gaur A."/>
            <person name="Gupta V."/>
            <person name="Kumar D."/>
            <person name="Ravi V."/>
            <person name="Vij S."/>
            <person name="Kapur A."/>
            <person name="Khurana P."/>
            <person name="Khurana P."/>
            <person name="Khurana J.P."/>
            <person name="Tyagi A.K."/>
            <person name="Gaikwad K."/>
            <person name="Singh A."/>
            <person name="Dalal V."/>
            <person name="Srivastava S."/>
            <person name="Dixit A."/>
            <person name="Pal A.K."/>
            <person name="Ghazi I.A."/>
            <person name="Yadav M."/>
            <person name="Pandit A."/>
            <person name="Bhargava A."/>
            <person name="Sureshbabu K."/>
            <person name="Batra K."/>
            <person name="Sharma T.R."/>
            <person name="Mohapatra T."/>
            <person name="Singh N.K."/>
            <person name="Messing J."/>
            <person name="Nelson A.B."/>
            <person name="Fuks G."/>
            <person name="Kavchok S."/>
            <person name="Keizer G."/>
            <person name="Linton E."/>
            <person name="Llaca V."/>
            <person name="Song R."/>
            <person name="Tanyolac B."/>
            <person name="Young S."/>
            <person name="Ho-Il K."/>
            <person name="Hahn J.H."/>
            <person name="Sangsakoo G."/>
            <person name="Vanavichit A."/>
            <person name="de Mattos Luiz.A.T."/>
            <person name="Zimmer P.D."/>
            <person name="Malone G."/>
            <person name="Dellagostin O."/>
            <person name="de Oliveira A.C."/>
            <person name="Bevan M."/>
            <person name="Bancroft I."/>
            <person name="Minx P."/>
            <person name="Cordum H."/>
            <person name="Wilson R."/>
            <person name="Cheng Z."/>
            <person name="Jin W."/>
            <person name="Jiang J."/>
            <person name="Leong S.A."/>
            <person name="Iwama H."/>
            <person name="Gojobori T."/>
            <person name="Itoh T."/>
            <person name="Niimura Y."/>
            <person name="Fujii Y."/>
            <person name="Habara T."/>
            <person name="Sakai H."/>
            <person name="Sato Y."/>
            <person name="Wilson G."/>
            <person name="Kumar K."/>
            <person name="McCouch S."/>
            <person name="Juretic N."/>
            <person name="Hoen D."/>
            <person name="Wright S."/>
            <person name="Bruskiewich R."/>
            <person name="Bureau T."/>
            <person name="Miyao A."/>
            <person name="Hirochika H."/>
            <person name="Nishikawa T."/>
            <person name="Kadowaki K."/>
            <person name="Sugiura M."/>
            <person name="Burr B."/>
            <person name="Sasaki T."/>
        </authorList>
    </citation>
    <scope>NUCLEOTIDE SEQUENCE [LARGE SCALE GENOMIC DNA]</scope>
    <source>
        <strain evidence="3">cv. Nipponbare</strain>
    </source>
</reference>
<feature type="compositionally biased region" description="Basic residues" evidence="1">
    <location>
        <begin position="136"/>
        <end position="145"/>
    </location>
</feature>
<accession>C7J1D9</accession>
<dbReference type="Proteomes" id="UP000000763">
    <property type="component" value="Chromosome 4"/>
</dbReference>
<organism evidence="2 3">
    <name type="scientific">Oryza sativa subsp. japonica</name>
    <name type="common">Rice</name>
    <dbReference type="NCBI Taxonomy" id="39947"/>
    <lineage>
        <taxon>Eukaryota</taxon>
        <taxon>Viridiplantae</taxon>
        <taxon>Streptophyta</taxon>
        <taxon>Embryophyta</taxon>
        <taxon>Tracheophyta</taxon>
        <taxon>Spermatophyta</taxon>
        <taxon>Magnoliopsida</taxon>
        <taxon>Liliopsida</taxon>
        <taxon>Poales</taxon>
        <taxon>Poaceae</taxon>
        <taxon>BOP clade</taxon>
        <taxon>Oryzoideae</taxon>
        <taxon>Oryzeae</taxon>
        <taxon>Oryzinae</taxon>
        <taxon>Oryza</taxon>
        <taxon>Oryza sativa</taxon>
    </lineage>
</organism>
<feature type="region of interest" description="Disordered" evidence="1">
    <location>
        <begin position="116"/>
        <end position="152"/>
    </location>
</feature>
<evidence type="ECO:0000313" key="2">
    <source>
        <dbReference type="EMBL" id="BAH92691.1"/>
    </source>
</evidence>
<feature type="compositionally biased region" description="Basic and acidic residues" evidence="1">
    <location>
        <begin position="1"/>
        <end position="10"/>
    </location>
</feature>
<proteinExistence type="predicted"/>
<evidence type="ECO:0000313" key="3">
    <source>
        <dbReference type="Proteomes" id="UP000000763"/>
    </source>
</evidence>
<feature type="compositionally biased region" description="Low complexity" evidence="1">
    <location>
        <begin position="125"/>
        <end position="135"/>
    </location>
</feature>
<feature type="region of interest" description="Disordered" evidence="1">
    <location>
        <begin position="74"/>
        <end position="94"/>
    </location>
</feature>
<feature type="compositionally biased region" description="Basic and acidic residues" evidence="1">
    <location>
        <begin position="330"/>
        <end position="355"/>
    </location>
</feature>
<feature type="non-terminal residue" evidence="2">
    <location>
        <position position="1"/>
    </location>
</feature>
<gene>
    <name evidence="2" type="ordered locus">Os04g0448000</name>
</gene>
<protein>
    <submittedName>
        <fullName evidence="2">Os04g0448000 protein</fullName>
    </submittedName>
</protein>
<name>C7J1D9_ORYSJ</name>
<dbReference type="AlphaFoldDB" id="C7J1D9"/>
<dbReference type="KEGG" id="dosa:Os04g0448000"/>
<evidence type="ECO:0000256" key="1">
    <source>
        <dbReference type="SAM" id="MobiDB-lite"/>
    </source>
</evidence>
<feature type="region of interest" description="Disordered" evidence="1">
    <location>
        <begin position="226"/>
        <end position="266"/>
    </location>
</feature>
<feature type="region of interest" description="Disordered" evidence="1">
    <location>
        <begin position="330"/>
        <end position="370"/>
    </location>
</feature>
<dbReference type="EMBL" id="AP008210">
    <property type="protein sequence ID" value="BAH92691.1"/>
    <property type="molecule type" value="Genomic_DNA"/>
</dbReference>